<reference evidence="2 3" key="1">
    <citation type="journal article" date="2014" name="Genome Announc.">
        <title>Draft Genome Sequence of Streptomyces roseochromogenes subsp. oscitans DS 12.976, Producer of the Aminocoumarin Antibiotic Clorobiocin.</title>
        <authorList>
            <person name="Ruckert C."/>
            <person name="Kalinowski J."/>
            <person name="Heide L."/>
            <person name="Apel A.K."/>
        </authorList>
    </citation>
    <scope>NUCLEOTIDE SEQUENCE [LARGE SCALE GENOMIC DNA]</scope>
    <source>
        <strain evidence="2 3">DS 12.976</strain>
    </source>
</reference>
<dbReference type="HOGENOM" id="CLU_966192_0_0_11"/>
<organism evidence="2 3">
    <name type="scientific">Streptomyces roseochromogenus subsp. oscitans DS 12.976</name>
    <dbReference type="NCBI Taxonomy" id="1352936"/>
    <lineage>
        <taxon>Bacteria</taxon>
        <taxon>Bacillati</taxon>
        <taxon>Actinomycetota</taxon>
        <taxon>Actinomycetes</taxon>
        <taxon>Kitasatosporales</taxon>
        <taxon>Streptomycetaceae</taxon>
        <taxon>Streptomyces</taxon>
    </lineage>
</organism>
<dbReference type="STRING" id="1352936.M878_30540"/>
<dbReference type="AlphaFoldDB" id="V6JXF4"/>
<evidence type="ECO:0000313" key="3">
    <source>
        <dbReference type="Proteomes" id="UP000017984"/>
    </source>
</evidence>
<protein>
    <submittedName>
        <fullName evidence="2">Uncharacterized protein</fullName>
    </submittedName>
</protein>
<gene>
    <name evidence="2" type="ORF">M878_30540</name>
</gene>
<evidence type="ECO:0000256" key="1">
    <source>
        <dbReference type="SAM" id="MobiDB-lite"/>
    </source>
</evidence>
<keyword evidence="3" id="KW-1185">Reference proteome</keyword>
<proteinExistence type="predicted"/>
<comment type="caution">
    <text evidence="2">The sequence shown here is derived from an EMBL/GenBank/DDBJ whole genome shotgun (WGS) entry which is preliminary data.</text>
</comment>
<dbReference type="PATRIC" id="fig|1352936.5.peg.6362"/>
<name>V6JXF4_STRRC</name>
<sequence>MPRADIVAMLGEGLSNTAIARALGCDRHRVADIRRELELPNVVQQPLTREQKWRSLTRPLEDGHLEWLGERVGAAGTPVMRYKDRSFSPAGIAFTLQHGRQPQGRVQPECGVRHCVAPEHVDDEPGRQQTRRERRARQGLGDAPATCVHGHDQTEHGRFDLNGTAYCEACKREWRRNPAAMKARTATTREDQRRTIEKLLREDTPHVQIARQLGVAPATVQRVRADLDLPPARSGRPDTHASLEEAFHANTELVEGGHLRWTGYTSSGSPYVCYRQERITAGRVAFALHHGRTPDGRVQAGCSMPGCVAGAHLEDRRIREADRRADAAFDAIFGPAADPTTPTP</sequence>
<evidence type="ECO:0000313" key="2">
    <source>
        <dbReference type="EMBL" id="EST24507.1"/>
    </source>
</evidence>
<accession>V6JXF4</accession>
<dbReference type="Proteomes" id="UP000017984">
    <property type="component" value="Chromosome"/>
</dbReference>
<dbReference type="EMBL" id="AWQX01000265">
    <property type="protein sequence ID" value="EST24507.1"/>
    <property type="molecule type" value="Genomic_DNA"/>
</dbReference>
<feature type="region of interest" description="Disordered" evidence="1">
    <location>
        <begin position="120"/>
        <end position="152"/>
    </location>
</feature>